<gene>
    <name evidence="1" type="ORF">E7101_06375</name>
</gene>
<protein>
    <submittedName>
        <fullName evidence="1">Uncharacterized protein</fullName>
    </submittedName>
</protein>
<comment type="caution">
    <text evidence="1">The sequence shown here is derived from an EMBL/GenBank/DDBJ whole genome shotgun (WGS) entry which is preliminary data.</text>
</comment>
<dbReference type="EMBL" id="SUYC01000005">
    <property type="protein sequence ID" value="MBE6270562.1"/>
    <property type="molecule type" value="Genomic_DNA"/>
</dbReference>
<reference evidence="1" key="1">
    <citation type="submission" date="2019-04" db="EMBL/GenBank/DDBJ databases">
        <title>Evolution of Biomass-Degrading Anaerobic Consortia Revealed by Metagenomics.</title>
        <authorList>
            <person name="Peng X."/>
        </authorList>
    </citation>
    <scope>NUCLEOTIDE SEQUENCE</scope>
    <source>
        <strain evidence="1">SIG140</strain>
    </source>
</reference>
<sequence>MEMTDGYPFIFQMNDKTEHDDLLEYTLQYRFKSTRSNHTYIVRVERYKDHSYCLKFFDKANMLSENKFSLRTGTFEPRTIFYTLFNIMLDVLKKDPNASFFFIGAEDEKDEPGVATRRFKVYVKFVLSTIGDNVFKHYRVNDLSLYILANKVYVTNMEAYVNMIIENVAEAMRH</sequence>
<organism evidence="1 2">
    <name type="scientific">Xylanibacter ruminicola</name>
    <name type="common">Prevotella ruminicola</name>
    <dbReference type="NCBI Taxonomy" id="839"/>
    <lineage>
        <taxon>Bacteria</taxon>
        <taxon>Pseudomonadati</taxon>
        <taxon>Bacteroidota</taxon>
        <taxon>Bacteroidia</taxon>
        <taxon>Bacteroidales</taxon>
        <taxon>Prevotellaceae</taxon>
        <taxon>Xylanibacter</taxon>
    </lineage>
</organism>
<accession>A0A9D5P180</accession>
<dbReference type="Proteomes" id="UP000806522">
    <property type="component" value="Unassembled WGS sequence"/>
</dbReference>
<proteinExistence type="predicted"/>
<dbReference type="AlphaFoldDB" id="A0A9D5P180"/>
<evidence type="ECO:0000313" key="1">
    <source>
        <dbReference type="EMBL" id="MBE6270562.1"/>
    </source>
</evidence>
<name>A0A9D5P180_XYLRU</name>
<evidence type="ECO:0000313" key="2">
    <source>
        <dbReference type="Proteomes" id="UP000806522"/>
    </source>
</evidence>